<keyword evidence="5 7" id="KW-0175">Coiled coil</keyword>
<feature type="region of interest" description="Disordered" evidence="8">
    <location>
        <begin position="1062"/>
        <end position="1104"/>
    </location>
</feature>
<accession>A0A061B9S7</accession>
<dbReference type="InterPro" id="IPR019460">
    <property type="entry name" value="Atg11_C"/>
</dbReference>
<comment type="similarity">
    <text evidence="1 6">Belongs to the ATG11 family.</text>
</comment>
<keyword evidence="4 6" id="KW-0072">Autophagy</keyword>
<dbReference type="Pfam" id="PF04108">
    <property type="entry name" value="ATG17_like"/>
    <property type="match status" value="1"/>
</dbReference>
<comment type="subcellular location">
    <subcellularLocation>
        <location evidence="6">Preautophagosomal structure membrane</location>
        <topology evidence="6">Peripheral membrane protein</topology>
    </subcellularLocation>
    <subcellularLocation>
        <location evidence="6">Vacuole membrane</location>
        <topology evidence="6">Peripheral membrane protein</topology>
    </subcellularLocation>
    <text evidence="6">During pexophagy, accumulates in the vacuolar membrane region, where the peroxisomes contact the vacuole.</text>
</comment>
<dbReference type="GO" id="GO:0034045">
    <property type="term" value="C:phagophore assembly site membrane"/>
    <property type="evidence" value="ECO:0007669"/>
    <property type="project" value="UniProtKB-SubCell"/>
</dbReference>
<feature type="compositionally biased region" description="Low complexity" evidence="8">
    <location>
        <begin position="1416"/>
        <end position="1449"/>
    </location>
</feature>
<dbReference type="OrthoDB" id="447953at2759"/>
<evidence type="ECO:0000256" key="2">
    <source>
        <dbReference type="ARBA" id="ARBA00022448"/>
    </source>
</evidence>
<dbReference type="GO" id="GO:0034727">
    <property type="term" value="P:piecemeal microautophagy of the nucleus"/>
    <property type="evidence" value="ECO:0007669"/>
    <property type="project" value="TreeGrafter"/>
</dbReference>
<dbReference type="GO" id="GO:0019901">
    <property type="term" value="F:protein kinase binding"/>
    <property type="evidence" value="ECO:0007669"/>
    <property type="project" value="TreeGrafter"/>
</dbReference>
<keyword evidence="3 6" id="KW-0653">Protein transport</keyword>
<feature type="domain" description="Autophagy-related protein 11 C-terminal" evidence="10">
    <location>
        <begin position="931"/>
        <end position="1057"/>
    </location>
</feature>
<name>A0A061B9S7_RHOTO</name>
<dbReference type="GO" id="GO:0060090">
    <property type="term" value="F:molecular adaptor activity"/>
    <property type="evidence" value="ECO:0007669"/>
    <property type="project" value="TreeGrafter"/>
</dbReference>
<dbReference type="PANTHER" id="PTHR13222:SF1">
    <property type="entry name" value="RB1-INDUCIBLE COILED-COIL PROTEIN 1"/>
    <property type="match status" value="1"/>
</dbReference>
<feature type="compositionally biased region" description="Low complexity" evidence="8">
    <location>
        <begin position="1226"/>
        <end position="1236"/>
    </location>
</feature>
<dbReference type="GO" id="GO:1903599">
    <property type="term" value="P:positive regulation of autophagy of mitochondrion"/>
    <property type="evidence" value="ECO:0007669"/>
    <property type="project" value="UniProtKB-UniRule"/>
</dbReference>
<sequence length="1485" mass="161001">MLSRSQSRQEHDEGHELPRQPSLFVVRSSDGAEFGLLPEDFRDVSTLGELKYNLLSPLLSIPPECLILMNEEGSPLNRDEAVQHLALLANTPASSAVLTPRHDGAGSTASARGMQPGVKRIYVFDREHLDADPEEVAAALAVTEEAVLTEPPLNPEDPLHSHLSLSLHNLQTLHALISAIQLQHASLALALSNLHRVNTGTASSFSLFLESAQPTMQRYENLLTGWEESMDAVGKVAIVARLLMRHASSGNSVHAREGSTSSVPQPEKQRYLGDYVSRDKMLAVRDGCAKVLAELKLRSEALQATLDGVVAGTEAVQADLGATKLELQDLEACQRDAEQGHMRIEELVHAGQEMSDPDLRASCFEELSVCDAEHRDRIRFLVERKNAMTRYLLNEMQKISTLQSDIATMPSELGALDHDLRTRTDNFKHLARLEGLIPAYVATVAEVVRRREYARLLSGQSVKLSSTFSPLSTRERERRVRYRQDYFGKLPWEVRGLGNATDERVPEMALDVMGRDEGLPELEKDALDKLANSFRDLDDALAGSPNPDNPIRKARALLTTLISDIEALCQDFERISLDQPPPRPPSADFARIAELEAQLRQLEETNDSLSRELQTERSAREEEVAQLDSRASTAENARMVLQRRFDSLERDKSSVEQSHQGIVARSEDLERRLTAESRRSETLERDLAGARVAEGELRKQWTALDQSHTRLQGELGTLRLGLDRARSTIAEQEAKLVAAEESQRELTLAIAEKDRLLRDHRSEAELDRAVLEKEAAEAQRGTQAKEQELEDARRHGRLLEEAIDGLKEQIGRWEKVAQAKEDDLLDIRKAVEGVKAEKERALVDADKVLRKMTDLARGAITLAGRLRDENNKITAILNTPPPAKVDGGSSEVDKAAVDAHVPAVPALDYASGDLEGLLTELEKYNHDTLTDAVKNKVDSLTSVTKKWVKEAKAYRERAHRAASGANDKIAFRNFAKGDLALFLPTRNSAVPVWAAFNVSFPHHFLSASGVIAEQMKTREWIVARITSLTEKVVDPKDPSTNPYLLAPGTKYYTLEVEPWSSKESSRARRHSAPDKGKGAEKKSNGKESRVLPGGDSETLASRSMSHSAAESAILVDKPAAIAASVPSIRRSVSEGIPLPPNATALARSEFTIPEADEDPHLGSRTPSPHGAPVSYPTLRDDTRFASPFTSPSGLARALARSTSTSPTAVRSDPFGPSSPATPNPFPNSSAPAADSPLRQRSETPPVTDYDPSHTASGAAPAFLPTSGKKAVSSAGSASGSTSASHSPRYIRPAPRGSALAGRNEPARASQAIVSGSPASTTTSSLNAAARPRSVSSGSSILSSSVHRRAASTAYGDSGVSPPPLTGAKAPSTAEAQLTNSRWNLLQDDLASPSPSSQPRPVTQTATLGRKTTKGWPNASPSNGSPPSISPSARSPRRTSTLGTSGGSASILEVITGRKASSSPRKESSISGAEGEMRKLLGQPPF</sequence>
<feature type="region of interest" description="Disordered" evidence="8">
    <location>
        <begin position="603"/>
        <end position="632"/>
    </location>
</feature>
<dbReference type="SMR" id="A0A061B9S7"/>
<evidence type="ECO:0000259" key="10">
    <source>
        <dbReference type="Pfam" id="PF10377"/>
    </source>
</evidence>
<evidence type="ECO:0000256" key="3">
    <source>
        <dbReference type="ARBA" id="ARBA00022927"/>
    </source>
</evidence>
<dbReference type="GO" id="GO:0005774">
    <property type="term" value="C:vacuolar membrane"/>
    <property type="evidence" value="ECO:0007669"/>
    <property type="project" value="UniProtKB-SubCell"/>
</dbReference>
<evidence type="ECO:0000256" key="4">
    <source>
        <dbReference type="ARBA" id="ARBA00023006"/>
    </source>
</evidence>
<evidence type="ECO:0000256" key="7">
    <source>
        <dbReference type="SAM" id="Coils"/>
    </source>
</evidence>
<organism evidence="11">
    <name type="scientific">Rhodotorula toruloides</name>
    <name type="common">Yeast</name>
    <name type="synonym">Rhodosporidium toruloides</name>
    <dbReference type="NCBI Taxonomy" id="5286"/>
    <lineage>
        <taxon>Eukaryota</taxon>
        <taxon>Fungi</taxon>
        <taxon>Dikarya</taxon>
        <taxon>Basidiomycota</taxon>
        <taxon>Pucciniomycotina</taxon>
        <taxon>Microbotryomycetes</taxon>
        <taxon>Sporidiobolales</taxon>
        <taxon>Sporidiobolaceae</taxon>
        <taxon>Rhodotorula</taxon>
    </lineage>
</organism>
<dbReference type="GO" id="GO:1990316">
    <property type="term" value="C:Atg1/ULK1 kinase complex"/>
    <property type="evidence" value="ECO:0007669"/>
    <property type="project" value="TreeGrafter"/>
</dbReference>
<feature type="region of interest" description="Disordered" evidence="8">
    <location>
        <begin position="1"/>
        <end position="22"/>
    </location>
</feature>
<feature type="coiled-coil region" evidence="7">
    <location>
        <begin position="722"/>
        <end position="823"/>
    </location>
</feature>
<dbReference type="InterPro" id="IPR040040">
    <property type="entry name" value="ATG11"/>
</dbReference>
<comment type="function">
    <text evidence="6">Involved in cytoplasm to vacuole transport (Cvt), pexophagy, mitophagy and nucleophagy. Recruits mitochondria for their selective degradation via autophagy (mitophagy) during starvation. Works as scaffold proteins that recruit ATG proteins to the pre-autophagosome (PAS), the site of vesicle/autophagosome formation. Required for the Cvt vesicles completion.</text>
</comment>
<feature type="compositionally biased region" description="Basic and acidic residues" evidence="8">
    <location>
        <begin position="609"/>
        <end position="623"/>
    </location>
</feature>
<reference evidence="11" key="1">
    <citation type="journal article" date="2014" name="Genome Announc.">
        <title>Draft genome sequence of Rhodosporidium toruloides CECT1137, an oleaginous yeast of biotechnological interest.</title>
        <authorList>
            <person name="Morin N."/>
            <person name="Calcas X."/>
            <person name="Devillers H."/>
            <person name="Durrens P."/>
            <person name="Sherman D.J."/>
            <person name="Nicaud J.-M."/>
            <person name="Neuveglise C."/>
        </authorList>
    </citation>
    <scope>NUCLEOTIDE SEQUENCE</scope>
    <source>
        <strain evidence="11">CECT1137</strain>
    </source>
</reference>
<evidence type="ECO:0000256" key="6">
    <source>
        <dbReference type="RuleBase" id="RU367075"/>
    </source>
</evidence>
<dbReference type="GO" id="GO:0000045">
    <property type="term" value="P:autophagosome assembly"/>
    <property type="evidence" value="ECO:0007669"/>
    <property type="project" value="UniProtKB-UniRule"/>
</dbReference>
<comment type="subunit">
    <text evidence="6">Homodimer.</text>
</comment>
<dbReference type="GO" id="GO:0000422">
    <property type="term" value="P:autophagy of mitochondrion"/>
    <property type="evidence" value="ECO:0007669"/>
    <property type="project" value="TreeGrafter"/>
</dbReference>
<feature type="compositionally biased region" description="Low complexity" evidence="8">
    <location>
        <begin position="1316"/>
        <end position="1344"/>
    </location>
</feature>
<evidence type="ECO:0000256" key="1">
    <source>
        <dbReference type="ARBA" id="ARBA00009729"/>
    </source>
</evidence>
<feature type="compositionally biased region" description="Basic and acidic residues" evidence="8">
    <location>
        <begin position="7"/>
        <end position="18"/>
    </location>
</feature>
<feature type="compositionally biased region" description="Low complexity" evidence="8">
    <location>
        <begin position="1265"/>
        <end position="1286"/>
    </location>
</feature>
<evidence type="ECO:0000259" key="9">
    <source>
        <dbReference type="Pfam" id="PF04108"/>
    </source>
</evidence>
<evidence type="ECO:0000256" key="8">
    <source>
        <dbReference type="SAM" id="MobiDB-lite"/>
    </source>
</evidence>
<feature type="region of interest" description="Disordered" evidence="8">
    <location>
        <begin position="1155"/>
        <end position="1485"/>
    </location>
</feature>
<feature type="compositionally biased region" description="Polar residues" evidence="8">
    <location>
        <begin position="1392"/>
        <end position="1406"/>
    </location>
</feature>
<dbReference type="Pfam" id="PF10377">
    <property type="entry name" value="ATG11"/>
    <property type="match status" value="1"/>
</dbReference>
<evidence type="ECO:0000313" key="11">
    <source>
        <dbReference type="EMBL" id="CDR46694.1"/>
    </source>
</evidence>
<keyword evidence="6" id="KW-0472">Membrane</keyword>
<dbReference type="GO" id="GO:0015031">
    <property type="term" value="P:protein transport"/>
    <property type="evidence" value="ECO:0007669"/>
    <property type="project" value="UniProtKB-KW"/>
</dbReference>
<feature type="domain" description="Autophagy protein ATG17-like" evidence="9">
    <location>
        <begin position="162"/>
        <end position="486"/>
    </location>
</feature>
<keyword evidence="2 6" id="KW-0813">Transport</keyword>
<protein>
    <recommendedName>
        <fullName evidence="6">Autophagy-related protein 11</fullName>
    </recommendedName>
</protein>
<feature type="compositionally biased region" description="Polar residues" evidence="8">
    <location>
        <begin position="1373"/>
        <end position="1383"/>
    </location>
</feature>
<keyword evidence="6" id="KW-0926">Vacuole</keyword>
<dbReference type="GO" id="GO:0061709">
    <property type="term" value="P:reticulophagy"/>
    <property type="evidence" value="ECO:0007669"/>
    <property type="project" value="TreeGrafter"/>
</dbReference>
<dbReference type="PANTHER" id="PTHR13222">
    <property type="entry name" value="RB1-INDUCIBLE COILED-COIL"/>
    <property type="match status" value="1"/>
</dbReference>
<dbReference type="GO" id="GO:0034517">
    <property type="term" value="P:ribophagy"/>
    <property type="evidence" value="ECO:0007669"/>
    <property type="project" value="TreeGrafter"/>
</dbReference>
<proteinExistence type="inferred from homology"/>
<evidence type="ECO:0000256" key="5">
    <source>
        <dbReference type="ARBA" id="ARBA00023054"/>
    </source>
</evidence>
<gene>
    <name evidence="11" type="ORF">RHTO0S_13e00276g</name>
</gene>
<feature type="compositionally biased region" description="Basic and acidic residues" evidence="8">
    <location>
        <begin position="1063"/>
        <end position="1089"/>
    </location>
</feature>
<dbReference type="EMBL" id="LK052948">
    <property type="protein sequence ID" value="CDR46694.1"/>
    <property type="molecule type" value="Genomic_DNA"/>
</dbReference>
<dbReference type="InterPro" id="IPR045326">
    <property type="entry name" value="ATG17-like_dom"/>
</dbReference>